<evidence type="ECO:0000259" key="17">
    <source>
        <dbReference type="PROSITE" id="PS51193"/>
    </source>
</evidence>
<dbReference type="GO" id="GO:0043139">
    <property type="term" value="F:5'-3' DNA helicase activity"/>
    <property type="evidence" value="ECO:0007669"/>
    <property type="project" value="UniProtKB-EC"/>
</dbReference>
<dbReference type="Pfam" id="PF13307">
    <property type="entry name" value="Helicase_C_2"/>
    <property type="match status" value="1"/>
</dbReference>
<dbReference type="InterPro" id="IPR036397">
    <property type="entry name" value="RNaseH_sf"/>
</dbReference>
<evidence type="ECO:0000256" key="2">
    <source>
        <dbReference type="ARBA" id="ARBA00022722"/>
    </source>
</evidence>
<keyword evidence="10" id="KW-0411">Iron-sulfur</keyword>
<dbReference type="SUPFAM" id="SSF53098">
    <property type="entry name" value="Ribonuclease H-like"/>
    <property type="match status" value="1"/>
</dbReference>
<evidence type="ECO:0000256" key="6">
    <source>
        <dbReference type="ARBA" id="ARBA00022806"/>
    </source>
</evidence>
<dbReference type="GO" id="GO:0016818">
    <property type="term" value="F:hydrolase activity, acting on acid anhydrides, in phosphorus-containing anhydrides"/>
    <property type="evidence" value="ECO:0007669"/>
    <property type="project" value="InterPro"/>
</dbReference>
<dbReference type="NCBIfam" id="TIGR00573">
    <property type="entry name" value="dnaq"/>
    <property type="match status" value="1"/>
</dbReference>
<keyword evidence="7 14" id="KW-0269">Exonuclease</keyword>
<dbReference type="PROSITE" id="PS51193">
    <property type="entry name" value="HELICASE_ATP_BIND_2"/>
    <property type="match status" value="1"/>
</dbReference>
<dbReference type="InterPro" id="IPR006054">
    <property type="entry name" value="DnaQ"/>
</dbReference>
<evidence type="ECO:0000256" key="7">
    <source>
        <dbReference type="ARBA" id="ARBA00022839"/>
    </source>
</evidence>
<dbReference type="Proteomes" id="UP000654993">
    <property type="component" value="Unassembled WGS sequence"/>
</dbReference>
<dbReference type="PROSITE" id="PS51194">
    <property type="entry name" value="HELICASE_CTER"/>
    <property type="match status" value="1"/>
</dbReference>
<dbReference type="Pfam" id="PF00929">
    <property type="entry name" value="RNase_T"/>
    <property type="match status" value="1"/>
</dbReference>
<dbReference type="InterPro" id="IPR013520">
    <property type="entry name" value="Ribonucl_H"/>
</dbReference>
<evidence type="ECO:0000256" key="3">
    <source>
        <dbReference type="ARBA" id="ARBA00022723"/>
    </source>
</evidence>
<dbReference type="InterPro" id="IPR011545">
    <property type="entry name" value="DEAD/DEAH_box_helicase_dom"/>
</dbReference>
<evidence type="ECO:0000259" key="18">
    <source>
        <dbReference type="PROSITE" id="PS51194"/>
    </source>
</evidence>
<dbReference type="NCBIfam" id="TIGR01407">
    <property type="entry name" value="dinG_rel"/>
    <property type="match status" value="1"/>
</dbReference>
<keyword evidence="5 14" id="KW-0378">Hydrolase</keyword>
<proteinExistence type="inferred from homology"/>
<dbReference type="EC" id="3.1.-.-" evidence="14 15"/>
<reference evidence="19" key="2">
    <citation type="journal article" date="2021" name="Data Brief">
        <title>Draft genome sequence data of the facultative, thermophilic, xylanolytic bacterium Paenibacillus sp. strain DA-C8.</title>
        <authorList>
            <person name="Chhe C."/>
            <person name="Uke A."/>
            <person name="Baramee S."/>
            <person name="Ungkulpasvich U."/>
            <person name="Tachaapaikoon C."/>
            <person name="Pason P."/>
            <person name="Waeonukul R."/>
            <person name="Ratanakhanokchai K."/>
            <person name="Kosugi A."/>
        </authorList>
    </citation>
    <scope>NUCLEOTIDE SEQUENCE</scope>
    <source>
        <strain evidence="19">DA-C8</strain>
    </source>
</reference>
<dbReference type="InterPro" id="IPR014001">
    <property type="entry name" value="Helicase_ATP-bd"/>
</dbReference>
<protein>
    <recommendedName>
        <fullName evidence="14 15">3'-5' exonuclease DinG</fullName>
        <ecNumber evidence="14 15">3.1.-.-</ecNumber>
    </recommendedName>
</protein>
<dbReference type="Pfam" id="PF06733">
    <property type="entry name" value="DEAD_2"/>
    <property type="match status" value="1"/>
</dbReference>
<keyword evidence="6" id="KW-0347">Helicase</keyword>
<dbReference type="InterPro" id="IPR045028">
    <property type="entry name" value="DinG/Rad3-like"/>
</dbReference>
<evidence type="ECO:0000256" key="4">
    <source>
        <dbReference type="ARBA" id="ARBA00022741"/>
    </source>
</evidence>
<keyword evidence="9" id="KW-0408">Iron</keyword>
<dbReference type="AlphaFoldDB" id="A0A916VE70"/>
<dbReference type="InterPro" id="IPR010614">
    <property type="entry name" value="RAD3-like_helicase_DEAD"/>
</dbReference>
<dbReference type="GO" id="GO:0046872">
    <property type="term" value="F:metal ion binding"/>
    <property type="evidence" value="ECO:0007669"/>
    <property type="project" value="UniProtKB-KW"/>
</dbReference>
<comment type="function">
    <text evidence="14 15">3'-5' exonuclease.</text>
</comment>
<feature type="domain" description="Helicase C-terminal" evidence="18">
    <location>
        <begin position="762"/>
        <end position="947"/>
    </location>
</feature>
<dbReference type="EMBL" id="BMAQ01000001">
    <property type="protein sequence ID" value="GFR36922.1"/>
    <property type="molecule type" value="Genomic_DNA"/>
</dbReference>
<name>A0A916VE70_9BACL</name>
<evidence type="ECO:0000259" key="16">
    <source>
        <dbReference type="PROSITE" id="PS51192"/>
    </source>
</evidence>
<evidence type="ECO:0000256" key="5">
    <source>
        <dbReference type="ARBA" id="ARBA00022801"/>
    </source>
</evidence>
<dbReference type="GO" id="GO:0051536">
    <property type="term" value="F:iron-sulfur cluster binding"/>
    <property type="evidence" value="ECO:0007669"/>
    <property type="project" value="UniProtKB-KW"/>
</dbReference>
<keyword evidence="12" id="KW-0413">Isomerase</keyword>
<comment type="cofactor">
    <cofactor evidence="1">
        <name>[4Fe-4S] cluster</name>
        <dbReference type="ChEBI" id="CHEBI:49883"/>
    </cofactor>
</comment>
<dbReference type="RefSeq" id="WP_200965209.1">
    <property type="nucleotide sequence ID" value="NZ_BMAQ01000001.1"/>
</dbReference>
<dbReference type="SMART" id="SM00491">
    <property type="entry name" value="HELICc2"/>
    <property type="match status" value="1"/>
</dbReference>
<comment type="catalytic activity">
    <reaction evidence="13">
        <text>ATP + H2O = ADP + phosphate + H(+)</text>
        <dbReference type="Rhea" id="RHEA:13065"/>
        <dbReference type="ChEBI" id="CHEBI:15377"/>
        <dbReference type="ChEBI" id="CHEBI:15378"/>
        <dbReference type="ChEBI" id="CHEBI:30616"/>
        <dbReference type="ChEBI" id="CHEBI:43474"/>
        <dbReference type="ChEBI" id="CHEBI:456216"/>
        <dbReference type="EC" id="5.6.2.3"/>
    </reaction>
</comment>
<keyword evidence="2 14" id="KW-0540">Nuclease</keyword>
<feature type="short sequence motif" description="DEAH box" evidence="14">
    <location>
        <begin position="470"/>
        <end position="473"/>
    </location>
</feature>
<dbReference type="Gene3D" id="3.40.50.300">
    <property type="entry name" value="P-loop containing nucleotide triphosphate hydrolases"/>
    <property type="match status" value="2"/>
</dbReference>
<comment type="similarity">
    <text evidence="14 15">Belongs to the helicase family. DinG subfamily. Type 2 sub-subfamily.</text>
</comment>
<evidence type="ECO:0000256" key="8">
    <source>
        <dbReference type="ARBA" id="ARBA00022840"/>
    </source>
</evidence>
<evidence type="ECO:0000256" key="14">
    <source>
        <dbReference type="HAMAP-Rule" id="MF_02206"/>
    </source>
</evidence>
<dbReference type="Gene3D" id="3.30.420.10">
    <property type="entry name" value="Ribonuclease H-like superfamily/Ribonuclease H"/>
    <property type="match status" value="1"/>
</dbReference>
<evidence type="ECO:0000256" key="13">
    <source>
        <dbReference type="ARBA" id="ARBA00048954"/>
    </source>
</evidence>
<dbReference type="SMART" id="SM00487">
    <property type="entry name" value="DEXDc"/>
    <property type="match status" value="1"/>
</dbReference>
<dbReference type="InterPro" id="IPR027417">
    <property type="entry name" value="P-loop_NTPase"/>
</dbReference>
<dbReference type="NCBIfam" id="NF005981">
    <property type="entry name" value="PRK08074.1"/>
    <property type="match status" value="1"/>
</dbReference>
<dbReference type="InterPro" id="IPR006555">
    <property type="entry name" value="ATP-dep_Helicase_C"/>
</dbReference>
<keyword evidence="20" id="KW-1185">Reference proteome</keyword>
<evidence type="ECO:0000256" key="11">
    <source>
        <dbReference type="ARBA" id="ARBA00023125"/>
    </source>
</evidence>
<dbReference type="PROSITE" id="PS51192">
    <property type="entry name" value="HELICASE_ATP_BIND_1"/>
    <property type="match status" value="1"/>
</dbReference>
<evidence type="ECO:0000313" key="20">
    <source>
        <dbReference type="Proteomes" id="UP000654993"/>
    </source>
</evidence>
<dbReference type="PANTHER" id="PTHR11472:SF34">
    <property type="entry name" value="REGULATOR OF TELOMERE ELONGATION HELICASE 1"/>
    <property type="match status" value="1"/>
</dbReference>
<dbReference type="InterPro" id="IPR014013">
    <property type="entry name" value="Helic_SF1/SF2_ATP-bd_DinG/Rad3"/>
</dbReference>
<keyword evidence="8 14" id="KW-0067">ATP-binding</keyword>
<dbReference type="GO" id="GO:0006260">
    <property type="term" value="P:DNA replication"/>
    <property type="evidence" value="ECO:0007669"/>
    <property type="project" value="InterPro"/>
</dbReference>
<dbReference type="SMART" id="SM00479">
    <property type="entry name" value="EXOIII"/>
    <property type="match status" value="1"/>
</dbReference>
<reference evidence="19" key="1">
    <citation type="submission" date="2020-08" db="EMBL/GenBank/DDBJ databases">
        <authorList>
            <person name="Uke A."/>
            <person name="Chhe C."/>
            <person name="Baramee S."/>
            <person name="Kosugi A."/>
        </authorList>
    </citation>
    <scope>NUCLEOTIDE SEQUENCE</scope>
    <source>
        <strain evidence="19">DA-C8</strain>
    </source>
</reference>
<dbReference type="SUPFAM" id="SSF52540">
    <property type="entry name" value="P-loop containing nucleoside triphosphate hydrolases"/>
    <property type="match status" value="1"/>
</dbReference>
<dbReference type="FunFam" id="3.30.420.10:FF:000045">
    <property type="entry name" value="3'-5' exonuclease DinG"/>
    <property type="match status" value="1"/>
</dbReference>
<keyword evidence="3" id="KW-0479">Metal-binding</keyword>
<feature type="domain" description="Helicase ATP-binding" evidence="16">
    <location>
        <begin position="277"/>
        <end position="539"/>
    </location>
</feature>
<dbReference type="Pfam" id="PF00270">
    <property type="entry name" value="DEAD"/>
    <property type="match status" value="1"/>
</dbReference>
<dbReference type="GO" id="GO:0008408">
    <property type="term" value="F:3'-5' exonuclease activity"/>
    <property type="evidence" value="ECO:0007669"/>
    <property type="project" value="UniProtKB-UniRule"/>
</dbReference>
<keyword evidence="4 14" id="KW-0547">Nucleotide-binding</keyword>
<gene>
    <name evidence="14 15" type="primary">dinG</name>
    <name evidence="19" type="ORF">PRECH8_02180</name>
</gene>
<dbReference type="HAMAP" id="MF_02206">
    <property type="entry name" value="DinG_exonucl"/>
    <property type="match status" value="1"/>
</dbReference>
<dbReference type="InterPro" id="IPR006310">
    <property type="entry name" value="DinG"/>
</dbReference>
<accession>A0A916VE70</accession>
<dbReference type="InterPro" id="IPR012337">
    <property type="entry name" value="RNaseH-like_sf"/>
</dbReference>
<comment type="caution">
    <text evidence="19">The sequence shown here is derived from an EMBL/GenBank/DDBJ whole genome shotgun (WGS) entry which is preliminary data.</text>
</comment>
<evidence type="ECO:0000256" key="9">
    <source>
        <dbReference type="ARBA" id="ARBA00023004"/>
    </source>
</evidence>
<organism evidence="19 20">
    <name type="scientific">Insulibacter thermoxylanivorax</name>
    <dbReference type="NCBI Taxonomy" id="2749268"/>
    <lineage>
        <taxon>Bacteria</taxon>
        <taxon>Bacillati</taxon>
        <taxon>Bacillota</taxon>
        <taxon>Bacilli</taxon>
        <taxon>Bacillales</taxon>
        <taxon>Paenibacillaceae</taxon>
        <taxon>Insulibacter</taxon>
    </lineage>
</organism>
<feature type="domain" description="Helicase ATP-binding" evidence="17">
    <location>
        <begin position="255"/>
        <end position="527"/>
    </location>
</feature>
<dbReference type="GO" id="GO:0003887">
    <property type="term" value="F:DNA-directed DNA polymerase activity"/>
    <property type="evidence" value="ECO:0007669"/>
    <property type="project" value="InterPro"/>
</dbReference>
<evidence type="ECO:0000256" key="10">
    <source>
        <dbReference type="ARBA" id="ARBA00023014"/>
    </source>
</evidence>
<feature type="binding site" evidence="14">
    <location>
        <begin position="290"/>
        <end position="297"/>
    </location>
    <ligand>
        <name>ATP</name>
        <dbReference type="ChEBI" id="CHEBI:30616"/>
    </ligand>
</feature>
<keyword evidence="11" id="KW-0238">DNA-binding</keyword>
<dbReference type="CDD" id="cd06127">
    <property type="entry name" value="DEDDh"/>
    <property type="match status" value="1"/>
</dbReference>
<evidence type="ECO:0000256" key="15">
    <source>
        <dbReference type="RuleBase" id="RU364106"/>
    </source>
</evidence>
<dbReference type="InterPro" id="IPR001650">
    <property type="entry name" value="Helicase_C-like"/>
</dbReference>
<dbReference type="GO" id="GO:0005524">
    <property type="term" value="F:ATP binding"/>
    <property type="evidence" value="ECO:0007669"/>
    <property type="project" value="UniProtKB-UniRule"/>
</dbReference>
<evidence type="ECO:0000256" key="1">
    <source>
        <dbReference type="ARBA" id="ARBA00001966"/>
    </source>
</evidence>
<dbReference type="PANTHER" id="PTHR11472">
    <property type="entry name" value="DNA REPAIR DEAD HELICASE RAD3/XP-D SUBFAMILY MEMBER"/>
    <property type="match status" value="1"/>
</dbReference>
<dbReference type="GO" id="GO:0003677">
    <property type="term" value="F:DNA binding"/>
    <property type="evidence" value="ECO:0007669"/>
    <property type="project" value="UniProtKB-KW"/>
</dbReference>
<sequence length="952" mass="109331">MKFAVIDVETTGNRSDDAVIQIGIALVDDGEITGTYASYVYTDKEIPEFIEQLTGISRQMVDQAPRVEQVAAEILPLLEDRMLVGHNVNFDLDFLQRMLIEAGYAPFVGRVLDTMDLLRICYPQLGSLRLHMVCNELGVPLDKPHRADQDAVATAKVWLLCLDRLNRLPLLTLQRLSSLLAGRSDLADLHFLIDQYRFVREMSQDLEMDEGTYFRQLHLKAGDWTEAGEGDGEEEAEQVLLDLSFEEFYELVKQRLKRSFALYEEREEQETMIREVYDAFQDSKHLLIEAGTGTGKSLAYLLPALYTSLSQERRVVVSTHTINLQEQLRQRDLPLLMEISPYPFKAALLKGRNHYLCLRKFEQRLTQRDYDSRDHYIAAAQILVWLGETEAGDDEELHLNPRGKEFWRTVESDTNSCLNRACPWFRRCYYHRSRNEAAQADILITNHSMLLTDVRAENRIIPHYDLLVIDEAHHFEQTASKHMGIEISYYSFLNPLNWLVKDARSGAIYPLIEQLAASGHEQGQAWAEQLETLIPVIHEVKQDWEHLSGILYEAAERTAGTSQGDNSMVLRLKKEQLPGNWDDCVNIEDNIYMKLTDICRKLEKVAAGMKEAESSYNLQSAVTDLSGNIVNLVKIRDHLRFLIQLDDPNYVYWIEANAFYKHRSLSFMSVPIDVSELLKDQLFDQKESVVLTSATLSVNQTFDYVVEQLGLKEAHDEGQVKTVQLPSPFRYDEQALVLIPRDFPSIRGSHADNRFLEMLVRSLAEISLVSEGRMMVLFTSYKMLRQVHGELKNRLTQHHMQVLGQGIESTNRSKLIRMFQETPKCVLLGTSSFWEGVDIPGDALSVLAIVRLPFQPPNHPYVEAKSEYMKSRNMNPFMKYSVPQAVIQFKQGFGRLVRTVNDRGIVVVYDTRVIDTQYGKYFLRSLPKPRMEQSAAADMAARIREWLQSSYT</sequence>
<evidence type="ECO:0000313" key="19">
    <source>
        <dbReference type="EMBL" id="GFR36922.1"/>
    </source>
</evidence>
<evidence type="ECO:0000256" key="12">
    <source>
        <dbReference type="ARBA" id="ARBA00023235"/>
    </source>
</evidence>